<comment type="caution">
    <text evidence="7">The sequence shown here is derived from an EMBL/GenBank/DDBJ whole genome shotgun (WGS) entry which is preliminary data.</text>
</comment>
<feature type="transmembrane region" description="Helical" evidence="6">
    <location>
        <begin position="352"/>
        <end position="370"/>
    </location>
</feature>
<gene>
    <name evidence="7" type="ORF">G5V65_00815</name>
</gene>
<dbReference type="RefSeq" id="WP_165046520.1">
    <property type="nucleotide sequence ID" value="NZ_JAALFE010000001.1"/>
</dbReference>
<dbReference type="PANTHER" id="PTHR11048:SF5">
    <property type="entry name" value="DECAPRENYL-PHOSPHATE PHOSPHORIBOSYLTRANSFERASE"/>
    <property type="match status" value="1"/>
</dbReference>
<evidence type="ECO:0000256" key="1">
    <source>
        <dbReference type="ARBA" id="ARBA00004141"/>
    </source>
</evidence>
<evidence type="ECO:0000256" key="3">
    <source>
        <dbReference type="ARBA" id="ARBA00022692"/>
    </source>
</evidence>
<dbReference type="InterPro" id="IPR039653">
    <property type="entry name" value="Prenyltransferase"/>
</dbReference>
<protein>
    <submittedName>
        <fullName evidence="7">UbiA family prenyltransferase</fullName>
    </submittedName>
</protein>
<dbReference type="PANTHER" id="PTHR11048">
    <property type="entry name" value="PRENYLTRANSFERASES"/>
    <property type="match status" value="1"/>
</dbReference>
<dbReference type="AlphaFoldDB" id="A0A6M1THS9"/>
<accession>A0A6M1THS9</accession>
<dbReference type="GO" id="GO:0016765">
    <property type="term" value="F:transferase activity, transferring alkyl or aryl (other than methyl) groups"/>
    <property type="evidence" value="ECO:0007669"/>
    <property type="project" value="InterPro"/>
</dbReference>
<feature type="transmembrane region" description="Helical" evidence="6">
    <location>
        <begin position="391"/>
        <end position="418"/>
    </location>
</feature>
<feature type="transmembrane region" description="Helical" evidence="6">
    <location>
        <begin position="470"/>
        <end position="487"/>
    </location>
</feature>
<dbReference type="SUPFAM" id="SSF56784">
    <property type="entry name" value="HAD-like"/>
    <property type="match status" value="1"/>
</dbReference>
<dbReference type="Gene3D" id="1.10.357.140">
    <property type="entry name" value="UbiA prenyltransferase"/>
    <property type="match status" value="1"/>
</dbReference>
<keyword evidence="7" id="KW-0808">Transferase</keyword>
<evidence type="ECO:0000256" key="4">
    <source>
        <dbReference type="ARBA" id="ARBA00022989"/>
    </source>
</evidence>
<dbReference type="InterPro" id="IPR044878">
    <property type="entry name" value="UbiA_sf"/>
</dbReference>
<proteinExistence type="predicted"/>
<dbReference type="EMBL" id="JAALFE010000001">
    <property type="protein sequence ID" value="NGQ89419.1"/>
    <property type="molecule type" value="Genomic_DNA"/>
</dbReference>
<keyword evidence="8" id="KW-1185">Reference proteome</keyword>
<feature type="transmembrane region" description="Helical" evidence="6">
    <location>
        <begin position="272"/>
        <end position="294"/>
    </location>
</feature>
<dbReference type="InterPro" id="IPR000537">
    <property type="entry name" value="UbiA_prenyltransferase"/>
</dbReference>
<feature type="transmembrane region" description="Helical" evidence="6">
    <location>
        <begin position="233"/>
        <end position="252"/>
    </location>
</feature>
<dbReference type="NCBIfam" id="NF006088">
    <property type="entry name" value="PRK08238.1"/>
    <property type="match status" value="1"/>
</dbReference>
<feature type="transmembrane region" description="Helical" evidence="6">
    <location>
        <begin position="327"/>
        <end position="346"/>
    </location>
</feature>
<dbReference type="GO" id="GO:0009247">
    <property type="term" value="P:glycolipid biosynthetic process"/>
    <property type="evidence" value="ECO:0007669"/>
    <property type="project" value="TreeGrafter"/>
</dbReference>
<reference evidence="7 8" key="1">
    <citation type="submission" date="2020-02" db="EMBL/GenBank/DDBJ databases">
        <title>Rhodobacter translucens sp. nov., a novel bacterium isolated from activated sludge.</title>
        <authorList>
            <person name="Liu J."/>
        </authorList>
    </citation>
    <scope>NUCLEOTIDE SEQUENCE [LARGE SCALE GENOMIC DNA]</scope>
    <source>
        <strain evidence="7 8">HX-7-19</strain>
    </source>
</reference>
<keyword evidence="3 6" id="KW-0812">Transmembrane</keyword>
<dbReference type="CDD" id="cd13963">
    <property type="entry name" value="PT_UbiA_2"/>
    <property type="match status" value="1"/>
</dbReference>
<dbReference type="InterPro" id="IPR036412">
    <property type="entry name" value="HAD-like_sf"/>
</dbReference>
<dbReference type="Pfam" id="PF01040">
    <property type="entry name" value="UbiA"/>
    <property type="match status" value="1"/>
</dbReference>
<evidence type="ECO:0000313" key="7">
    <source>
        <dbReference type="EMBL" id="NGQ89419.1"/>
    </source>
</evidence>
<name>A0A6M1THS9_9RHOB</name>
<dbReference type="Gene3D" id="3.40.50.1000">
    <property type="entry name" value="HAD superfamily/HAD-like"/>
    <property type="match status" value="1"/>
</dbReference>
<feature type="transmembrane region" description="Helical" evidence="6">
    <location>
        <begin position="433"/>
        <end position="450"/>
    </location>
</feature>
<dbReference type="GO" id="GO:0005886">
    <property type="term" value="C:plasma membrane"/>
    <property type="evidence" value="ECO:0007669"/>
    <property type="project" value="TreeGrafter"/>
</dbReference>
<evidence type="ECO:0000256" key="2">
    <source>
        <dbReference type="ARBA" id="ARBA00022475"/>
    </source>
</evidence>
<dbReference type="InterPro" id="IPR023214">
    <property type="entry name" value="HAD_sf"/>
</dbReference>
<organism evidence="7 8">
    <name type="scientific">Paragemmobacter kunshanensis</name>
    <dbReference type="NCBI Taxonomy" id="2583234"/>
    <lineage>
        <taxon>Bacteria</taxon>
        <taxon>Pseudomonadati</taxon>
        <taxon>Pseudomonadota</taxon>
        <taxon>Alphaproteobacteria</taxon>
        <taxon>Rhodobacterales</taxon>
        <taxon>Paracoccaceae</taxon>
        <taxon>Paragemmobacter</taxon>
    </lineage>
</organism>
<feature type="transmembrane region" description="Helical" evidence="6">
    <location>
        <begin position="300"/>
        <end position="320"/>
    </location>
</feature>
<sequence length="488" mass="52673">MTEAIAQPPSATATDTGAPVLVVDLDGTLVRSDMLHESFWSAFGRDWRSPFSAFRALFGGRAALKRHLARAAEIDVATLPYDPAVIEQIEGWRNAGGHAALVTAADQGLAEKIAAHLGIFDEVHGSDGSVNLKGATKAAFLKDRFGEGGFAYMGDSPADLAVWERSGAVITVNASASTRQKAGSLGKPVEHLLTAPSPWKALLRAMRPHQWLKNILVFIPILAAHRVDPATLGLGLLGFAAFSLVASGVYLMNDLLDLGPDRAHPRKRERPFASGSLAVAHGTWLAPAFILAGLGLSLPLGWTFLTLMVCYFILTTAYSLHLKRRIVIDICVLAGLYTLRIIAGGAATGIPISVWLFAFSVFFFLALAAVKRQAELTDQAQRGKLSVAGRGYHVSDLPIISMIALGAGFVSVLVLALYLDTPDVRHLYRQPNILWGIFAVQLYWITRIVLITHRGEMHDDPIVFAVKDRISRLCLLMACGFILAGVLL</sequence>
<evidence type="ECO:0000256" key="5">
    <source>
        <dbReference type="ARBA" id="ARBA00023136"/>
    </source>
</evidence>
<dbReference type="Pfam" id="PF12710">
    <property type="entry name" value="HAD"/>
    <property type="match status" value="1"/>
</dbReference>
<keyword evidence="4 6" id="KW-1133">Transmembrane helix</keyword>
<evidence type="ECO:0000256" key="6">
    <source>
        <dbReference type="SAM" id="Phobius"/>
    </source>
</evidence>
<comment type="subcellular location">
    <subcellularLocation>
        <location evidence="1">Membrane</location>
        <topology evidence="1">Multi-pass membrane protein</topology>
    </subcellularLocation>
</comment>
<evidence type="ECO:0000313" key="8">
    <source>
        <dbReference type="Proteomes" id="UP000474758"/>
    </source>
</evidence>
<keyword evidence="5 6" id="KW-0472">Membrane</keyword>
<dbReference type="Proteomes" id="UP000474758">
    <property type="component" value="Unassembled WGS sequence"/>
</dbReference>
<keyword evidence="2" id="KW-1003">Cell membrane</keyword>